<dbReference type="SUPFAM" id="SSF47384">
    <property type="entry name" value="Homodimeric domain of signal transducing histidine kinase"/>
    <property type="match status" value="1"/>
</dbReference>
<dbReference type="InterPro" id="IPR036890">
    <property type="entry name" value="HATPase_C_sf"/>
</dbReference>
<dbReference type="SMART" id="SM00387">
    <property type="entry name" value="HATPase_c"/>
    <property type="match status" value="1"/>
</dbReference>
<dbReference type="PROSITE" id="PS50109">
    <property type="entry name" value="HIS_KIN"/>
    <property type="match status" value="1"/>
</dbReference>
<dbReference type="NCBIfam" id="TIGR00229">
    <property type="entry name" value="sensory_box"/>
    <property type="match status" value="1"/>
</dbReference>
<feature type="transmembrane region" description="Helical" evidence="10">
    <location>
        <begin position="365"/>
        <end position="386"/>
    </location>
</feature>
<dbReference type="InterPro" id="IPR005467">
    <property type="entry name" value="His_kinase_dom"/>
</dbReference>
<organism evidence="13 14">
    <name type="scientific">Tolypothrix bouteillei VB521301</name>
    <dbReference type="NCBI Taxonomy" id="1479485"/>
    <lineage>
        <taxon>Bacteria</taxon>
        <taxon>Bacillati</taxon>
        <taxon>Cyanobacteriota</taxon>
        <taxon>Cyanophyceae</taxon>
        <taxon>Nostocales</taxon>
        <taxon>Tolypothrichaceae</taxon>
        <taxon>Tolypothrix</taxon>
    </lineage>
</organism>
<gene>
    <name evidence="13" type="ORF">DA73_0400027905</name>
</gene>
<feature type="transmembrane region" description="Helical" evidence="10">
    <location>
        <begin position="463"/>
        <end position="489"/>
    </location>
</feature>
<evidence type="ECO:0000259" key="12">
    <source>
        <dbReference type="PROSITE" id="PS50112"/>
    </source>
</evidence>
<keyword evidence="10" id="KW-1133">Transmembrane helix</keyword>
<feature type="transmembrane region" description="Helical" evidence="10">
    <location>
        <begin position="246"/>
        <end position="266"/>
    </location>
</feature>
<dbReference type="InterPro" id="IPR035965">
    <property type="entry name" value="PAS-like_dom_sf"/>
</dbReference>
<dbReference type="SUPFAM" id="SSF55874">
    <property type="entry name" value="ATPase domain of HSP90 chaperone/DNA topoisomerase II/histidine kinase"/>
    <property type="match status" value="1"/>
</dbReference>
<keyword evidence="10" id="KW-0812">Transmembrane</keyword>
<evidence type="ECO:0000313" key="13">
    <source>
        <dbReference type="EMBL" id="KAF3888881.1"/>
    </source>
</evidence>
<reference evidence="13" key="1">
    <citation type="journal article" date="2015" name="Genome Announc.">
        <title>Draft Genome Sequence of Tolypothrix boutellei Strain VB521301.</title>
        <authorList>
            <person name="Chandrababunaidu M.M."/>
            <person name="Singh D."/>
            <person name="Sen D."/>
            <person name="Bhan S."/>
            <person name="Das S."/>
            <person name="Gupta A."/>
            <person name="Adhikary S.P."/>
            <person name="Tripathy S."/>
        </authorList>
    </citation>
    <scope>NUCLEOTIDE SEQUENCE</scope>
    <source>
        <strain evidence="13">VB521301</strain>
    </source>
</reference>
<dbReference type="PRINTS" id="PR00344">
    <property type="entry name" value="BCTRLSENSOR"/>
</dbReference>
<keyword evidence="6" id="KW-0418">Kinase</keyword>
<dbReference type="Gene3D" id="3.30.450.20">
    <property type="entry name" value="PAS domain"/>
    <property type="match status" value="1"/>
</dbReference>
<dbReference type="GO" id="GO:0005524">
    <property type="term" value="F:ATP binding"/>
    <property type="evidence" value="ECO:0007669"/>
    <property type="project" value="UniProtKB-KW"/>
</dbReference>
<dbReference type="Proteomes" id="UP000029738">
    <property type="component" value="Unassembled WGS sequence"/>
</dbReference>
<evidence type="ECO:0000256" key="4">
    <source>
        <dbReference type="ARBA" id="ARBA00022679"/>
    </source>
</evidence>
<dbReference type="Pfam" id="PF02518">
    <property type="entry name" value="HATPase_c"/>
    <property type="match status" value="1"/>
</dbReference>
<name>A0A8S9T8I8_9CYAN</name>
<dbReference type="GO" id="GO:0000155">
    <property type="term" value="F:phosphorelay sensor kinase activity"/>
    <property type="evidence" value="ECO:0007669"/>
    <property type="project" value="InterPro"/>
</dbReference>
<comment type="catalytic activity">
    <reaction evidence="1">
        <text>ATP + protein L-histidine = ADP + protein N-phospho-L-histidine.</text>
        <dbReference type="EC" id="2.7.13.3"/>
    </reaction>
</comment>
<evidence type="ECO:0000256" key="10">
    <source>
        <dbReference type="SAM" id="Phobius"/>
    </source>
</evidence>
<dbReference type="InterPro" id="IPR003594">
    <property type="entry name" value="HATPase_dom"/>
</dbReference>
<feature type="transmembrane region" description="Helical" evidence="10">
    <location>
        <begin position="36"/>
        <end position="69"/>
    </location>
</feature>
<feature type="transmembrane region" description="Helical" evidence="10">
    <location>
        <begin position="422"/>
        <end position="442"/>
    </location>
</feature>
<dbReference type="CDD" id="cd00130">
    <property type="entry name" value="PAS"/>
    <property type="match status" value="1"/>
</dbReference>
<evidence type="ECO:0000256" key="7">
    <source>
        <dbReference type="ARBA" id="ARBA00022840"/>
    </source>
</evidence>
<evidence type="ECO:0000256" key="3">
    <source>
        <dbReference type="ARBA" id="ARBA00022553"/>
    </source>
</evidence>
<evidence type="ECO:0000256" key="5">
    <source>
        <dbReference type="ARBA" id="ARBA00022741"/>
    </source>
</evidence>
<dbReference type="PANTHER" id="PTHR43065">
    <property type="entry name" value="SENSOR HISTIDINE KINASE"/>
    <property type="match status" value="1"/>
</dbReference>
<evidence type="ECO:0000259" key="11">
    <source>
        <dbReference type="PROSITE" id="PS50109"/>
    </source>
</evidence>
<feature type="transmembrane region" description="Helical" evidence="10">
    <location>
        <begin position="162"/>
        <end position="187"/>
    </location>
</feature>
<comment type="caution">
    <text evidence="13">The sequence shown here is derived from an EMBL/GenBank/DDBJ whole genome shotgun (WGS) entry which is preliminary data.</text>
</comment>
<sequence>MHTQPIVGANNNKLSYQLPRSLSVFETWSFGLTSHIGWISVAPGLCTALGANAIILCLPGVIVGILLNLQVQRLGKYWKDMSGGTPNYAARLLKNYSGLGRYVALGYFVGWVSVPVVYAIMLTDLIKVNLEPFGIACPEMALKIGFTCVVFVVAFSGTRALAILHLFLVVPSIVSLLAFCLQGLWWLSLSDGSSSFLHVIETKGSTSVQFVDWAKWYFIATWNIYSCETTASFVADSESPKDTLRFLTFASWLMPLIFLGCNWILAQPTTVTEQDNAYLSLLAVSQPFWGQFASILVTLLITFSSLLASASAVCILPRILYQLSLDGHISPVFAVVSKRGVLAPALVFTFLCSVLNLVWGDFTRIVVITNTGYLASITAFHLGLWLCRDRPEVRWAWLSLLFFILEAIVLTVGGLAWSWQDFLIGLLLPIIILVFDTAIRRIRLAPFHPRWWALRNNSQPTAFFKDFVAVQVIILLLLTCSGTTIGWFISTHLDKTFYTESTNLLIVLLATVAFIAVAIACWTTLPQIASIAEAREVAERRFITALDTVPDTVLVLDRNGVITQANPAAETLLGTIVNQLIGRYLDEFLSDLDNLPASWQSTSEHSLKNSPHRIVEATVSQRTNHQNQEYIVFLRDISDRKLAEDTLRHSEATLRQQATELEQTLKELQNTQSQLIQSEKMSSLGQLVAGVAHEINNPVNFIYGNLVHLENYTQDLLKLVQLYQQEYPNSTLDILKFIADIDLDFLQEDVPKTLNSMKVGAQRIREIVLTLRNFSRLDEAEMKPVDIHEGIESTLLILQNSLKEKSAQSEIEVLKEYDKLPPIECYAGQLNQVFMNILANAVDALRQQEAEWLQLKNEKYFSLITIQTRLEQNSHVTIRIKDNGPGMSPDVKNRLFDPFFTTKPVGKGTGLGLSICYQIVVEKHGGKLECISQPGQGTEFLIEIPIKQRVAIGK</sequence>
<dbReference type="EMBL" id="JHEG04000001">
    <property type="protein sequence ID" value="KAF3888881.1"/>
    <property type="molecule type" value="Genomic_DNA"/>
</dbReference>
<reference evidence="13" key="2">
    <citation type="submission" date="2019-11" db="EMBL/GenBank/DDBJ databases">
        <title>Improved Assembly of Tolypothrix boutellei genome.</title>
        <authorList>
            <person name="Sarangi A.N."/>
            <person name="Mukherjee M."/>
            <person name="Ghosh S."/>
            <person name="Singh D."/>
            <person name="Das A."/>
            <person name="Kant S."/>
            <person name="Prusty A."/>
            <person name="Tripathy S."/>
        </authorList>
    </citation>
    <scope>NUCLEOTIDE SEQUENCE</scope>
    <source>
        <strain evidence="13">VB521301</strain>
    </source>
</reference>
<dbReference type="Gene3D" id="1.10.287.130">
    <property type="match status" value="1"/>
</dbReference>
<dbReference type="PROSITE" id="PS50112">
    <property type="entry name" value="PAS"/>
    <property type="match status" value="1"/>
</dbReference>
<dbReference type="RefSeq" id="WP_038087771.1">
    <property type="nucleotide sequence ID" value="NZ_JHEG04000001.1"/>
</dbReference>
<dbReference type="EC" id="2.7.13.3" evidence="2"/>
<evidence type="ECO:0000256" key="6">
    <source>
        <dbReference type="ARBA" id="ARBA00022777"/>
    </source>
</evidence>
<keyword evidence="10" id="KW-0472">Membrane</keyword>
<dbReference type="SMART" id="SM00388">
    <property type="entry name" value="HisKA"/>
    <property type="match status" value="1"/>
</dbReference>
<feature type="transmembrane region" description="Helical" evidence="10">
    <location>
        <begin position="341"/>
        <end position="359"/>
    </location>
</feature>
<evidence type="ECO:0000256" key="1">
    <source>
        <dbReference type="ARBA" id="ARBA00000085"/>
    </source>
</evidence>
<dbReference type="InterPro" id="IPR004358">
    <property type="entry name" value="Sig_transdc_His_kin-like_C"/>
</dbReference>
<feature type="domain" description="Histidine kinase" evidence="11">
    <location>
        <begin position="690"/>
        <end position="948"/>
    </location>
</feature>
<feature type="transmembrane region" description="Helical" evidence="10">
    <location>
        <begin position="102"/>
        <end position="121"/>
    </location>
</feature>
<keyword evidence="14" id="KW-1185">Reference proteome</keyword>
<evidence type="ECO:0000256" key="8">
    <source>
        <dbReference type="ARBA" id="ARBA00023012"/>
    </source>
</evidence>
<feature type="transmembrane region" description="Helical" evidence="10">
    <location>
        <begin position="288"/>
        <end position="321"/>
    </location>
</feature>
<dbReference type="InterPro" id="IPR036097">
    <property type="entry name" value="HisK_dim/P_sf"/>
</dbReference>
<protein>
    <recommendedName>
        <fullName evidence="2">histidine kinase</fullName>
        <ecNumber evidence="2">2.7.13.3</ecNumber>
    </recommendedName>
</protein>
<dbReference type="AlphaFoldDB" id="A0A8S9T8I8"/>
<dbReference type="Gene3D" id="1.20.1740.10">
    <property type="entry name" value="Amino acid/polyamine transporter I"/>
    <property type="match status" value="1"/>
</dbReference>
<feature type="transmembrane region" description="Helical" evidence="10">
    <location>
        <begin position="504"/>
        <end position="525"/>
    </location>
</feature>
<feature type="transmembrane region" description="Helical" evidence="10">
    <location>
        <begin position="133"/>
        <end position="155"/>
    </location>
</feature>
<dbReference type="CDD" id="cd00082">
    <property type="entry name" value="HisKA"/>
    <property type="match status" value="1"/>
</dbReference>
<feature type="coiled-coil region" evidence="9">
    <location>
        <begin position="647"/>
        <end position="681"/>
    </location>
</feature>
<dbReference type="SUPFAM" id="SSF55785">
    <property type="entry name" value="PYP-like sensor domain (PAS domain)"/>
    <property type="match status" value="1"/>
</dbReference>
<keyword evidence="8" id="KW-0902">Two-component regulatory system</keyword>
<evidence type="ECO:0000256" key="2">
    <source>
        <dbReference type="ARBA" id="ARBA00012438"/>
    </source>
</evidence>
<dbReference type="InterPro" id="IPR000014">
    <property type="entry name" value="PAS"/>
</dbReference>
<keyword evidence="7" id="KW-0067">ATP-binding</keyword>
<accession>A0A8S9T8I8</accession>
<dbReference type="InterPro" id="IPR003661">
    <property type="entry name" value="HisK_dim/P_dom"/>
</dbReference>
<evidence type="ECO:0000256" key="9">
    <source>
        <dbReference type="SAM" id="Coils"/>
    </source>
</evidence>
<dbReference type="Gene3D" id="3.30.565.10">
    <property type="entry name" value="Histidine kinase-like ATPase, C-terminal domain"/>
    <property type="match status" value="1"/>
</dbReference>
<proteinExistence type="predicted"/>
<keyword evidence="5" id="KW-0547">Nucleotide-binding</keyword>
<evidence type="ECO:0000313" key="14">
    <source>
        <dbReference type="Proteomes" id="UP000029738"/>
    </source>
</evidence>
<keyword evidence="4" id="KW-0808">Transferase</keyword>
<feature type="transmembrane region" description="Helical" evidence="10">
    <location>
        <begin position="395"/>
        <end position="416"/>
    </location>
</feature>
<dbReference type="Pfam" id="PF13188">
    <property type="entry name" value="PAS_8"/>
    <property type="match status" value="1"/>
</dbReference>
<dbReference type="PANTHER" id="PTHR43065:SF10">
    <property type="entry name" value="PEROXIDE STRESS-ACTIVATED HISTIDINE KINASE MAK3"/>
    <property type="match status" value="1"/>
</dbReference>
<dbReference type="SMART" id="SM00091">
    <property type="entry name" value="PAS"/>
    <property type="match status" value="1"/>
</dbReference>
<keyword evidence="9" id="KW-0175">Coiled coil</keyword>
<keyword evidence="3" id="KW-0597">Phosphoprotein</keyword>
<feature type="domain" description="PAS" evidence="12">
    <location>
        <begin position="538"/>
        <end position="583"/>
    </location>
</feature>